<evidence type="ECO:0000313" key="5">
    <source>
        <dbReference type="EMBL" id="KAK8400006.1"/>
    </source>
</evidence>
<evidence type="ECO:0000259" key="4">
    <source>
        <dbReference type="PROSITE" id="PS51733"/>
    </source>
</evidence>
<feature type="region of interest" description="Disordered" evidence="3">
    <location>
        <begin position="244"/>
        <end position="313"/>
    </location>
</feature>
<dbReference type="Gene3D" id="3.30.930.10">
    <property type="entry name" value="Bira Bifunctional Protein, Domain 2"/>
    <property type="match status" value="1"/>
</dbReference>
<dbReference type="EMBL" id="JARAKH010000010">
    <property type="protein sequence ID" value="KAK8400006.1"/>
    <property type="molecule type" value="Genomic_DNA"/>
</dbReference>
<dbReference type="GO" id="GO:0004077">
    <property type="term" value="F:biotin--[biotin carboxyl-carrier protein] ligase activity"/>
    <property type="evidence" value="ECO:0007669"/>
    <property type="project" value="InterPro"/>
</dbReference>
<feature type="domain" description="BPL/LPL catalytic" evidence="4">
    <location>
        <begin position="654"/>
        <end position="849"/>
    </location>
</feature>
<gene>
    <name evidence="5" type="ORF">O3P69_003003</name>
</gene>
<dbReference type="InterPro" id="IPR004143">
    <property type="entry name" value="BPL_LPL_catalytic"/>
</dbReference>
<dbReference type="SUPFAM" id="SSF55681">
    <property type="entry name" value="Class II aaRS and biotin synthetases"/>
    <property type="match status" value="1"/>
</dbReference>
<evidence type="ECO:0000256" key="1">
    <source>
        <dbReference type="ARBA" id="ARBA00009934"/>
    </source>
</evidence>
<feature type="region of interest" description="Disordered" evidence="3">
    <location>
        <begin position="102"/>
        <end position="125"/>
    </location>
</feature>
<dbReference type="InterPro" id="IPR003142">
    <property type="entry name" value="BPL_C"/>
</dbReference>
<keyword evidence="2" id="KW-0436">Ligase</keyword>
<evidence type="ECO:0000313" key="6">
    <source>
        <dbReference type="Proteomes" id="UP001487740"/>
    </source>
</evidence>
<accession>A0AAW0UJI7</accession>
<dbReference type="Pfam" id="PF03099">
    <property type="entry name" value="BPL_LplA_LipB"/>
    <property type="match status" value="1"/>
</dbReference>
<feature type="compositionally biased region" description="Polar residues" evidence="3">
    <location>
        <begin position="258"/>
        <end position="292"/>
    </location>
</feature>
<comment type="similarity">
    <text evidence="1">Belongs to the biotin--protein ligase family.</text>
</comment>
<dbReference type="NCBIfam" id="TIGR00121">
    <property type="entry name" value="birA_ligase"/>
    <property type="match status" value="1"/>
</dbReference>
<dbReference type="InterPro" id="IPR045864">
    <property type="entry name" value="aa-tRNA-synth_II/BPL/LPL"/>
</dbReference>
<evidence type="ECO:0000256" key="3">
    <source>
        <dbReference type="SAM" id="MobiDB-lite"/>
    </source>
</evidence>
<dbReference type="CDD" id="cd16442">
    <property type="entry name" value="BPL"/>
    <property type="match status" value="1"/>
</dbReference>
<sequence>MLSMCGLLCSVLRGWRHNQAVMLMARALSQTNASLLVQDLSPGPGSGSGQGRGGFSPFCIVEGEKGLSQLLWCDNNKQAVMVSPRQCVDLQRWTLFLSSTTSEPVTTPPCPGANGTTGKPEEEGEGTTITVLLEAAYRDRDEEIQPEYHVMVEQLSQPYAWKARDVFGVIVTTTPPQLLAMIQAFFNNALHIDDDFLIKKILTIEVVGKPASLVDPLSIPDCVTPGPWSASQCALTQMEVARSLSPSGAQGMREAAMSNPNLQRSSSPLVRGMSHSSTFSSSPLRRPSSATPAYSPAKRGLCSSTGGSQVGEVGGMPLMRVEEEGPQRKNLDSATDKPPNILVYAANNAEYYEKVKQTLGRCLNPDRYTIYHLTDELAFKSPWSGSTTLLVVCGDVPAHISTVFIRYLLKGGRVLSVCSDFLNMAVPLFGTVEVQEQAVVSVSYQRWNSVHLLHHQHCFHSSPRNKRFSRNTEMPSKDPTNRSAVSVEPTHVEIIDEYGGRHRLDLRVLATDDTWGAPTLLSAKVHDGQGTAVFSQVHLEHDPQASLPATSEATNQLAGSNMARLEILQELLATELSLDISSHPSIAYTPAYFLGRHELKEELLNHLQPHMVGERLQRSHTSIEFVKPGNVPKQPAHNLLPILTSACPLTFSTVKYFETLATTSLGRLVIYCEVMSSSMRVVAGNPPLVHGLVVIPTQQTHGQGRGGNVWLSPLGCAMFSIQFHFHLSSPLGQHLSFLQHLVAMSVVQAVVTLPGYNDIPLHLKWPNDIYLGSNLKIGGVVVEATTAGPQVIANVGCGVNLSNSNPTGCINDAIRQYNQEHNTELAEFEREVFLARVFNALEELIHTFQTQGPGAVQHIYYKYWLHSNAVVTVQSEHRHTQSAEVVGVDSYGFLQARLPSGETITLQPDGNSFDMMEGLVYSKVK</sequence>
<dbReference type="Proteomes" id="UP001487740">
    <property type="component" value="Unassembled WGS sequence"/>
</dbReference>
<dbReference type="Pfam" id="PF02237">
    <property type="entry name" value="BPL_C"/>
    <property type="match status" value="1"/>
</dbReference>
<evidence type="ECO:0000256" key="2">
    <source>
        <dbReference type="ARBA" id="ARBA00022598"/>
    </source>
</evidence>
<protein>
    <recommendedName>
        <fullName evidence="4">BPL/LPL catalytic domain-containing protein</fullName>
    </recommendedName>
</protein>
<dbReference type="AlphaFoldDB" id="A0AAW0UJI7"/>
<dbReference type="PANTHER" id="PTHR12835:SF5">
    <property type="entry name" value="BIOTIN--PROTEIN LIGASE"/>
    <property type="match status" value="1"/>
</dbReference>
<feature type="region of interest" description="Disordered" evidence="3">
    <location>
        <begin position="462"/>
        <end position="486"/>
    </location>
</feature>
<reference evidence="5 6" key="1">
    <citation type="submission" date="2023-03" db="EMBL/GenBank/DDBJ databases">
        <title>High-quality genome of Scylla paramamosain provides insights in environmental adaptation.</title>
        <authorList>
            <person name="Zhang L."/>
        </authorList>
    </citation>
    <scope>NUCLEOTIDE SEQUENCE [LARGE SCALE GENOMIC DNA]</scope>
    <source>
        <strain evidence="5">LZ_2023a</strain>
        <tissue evidence="5">Muscle</tissue>
    </source>
</reference>
<comment type="caution">
    <text evidence="5">The sequence shown here is derived from an EMBL/GenBank/DDBJ whole genome shotgun (WGS) entry which is preliminary data.</text>
</comment>
<organism evidence="5 6">
    <name type="scientific">Scylla paramamosain</name>
    <name type="common">Mud crab</name>
    <dbReference type="NCBI Taxonomy" id="85552"/>
    <lineage>
        <taxon>Eukaryota</taxon>
        <taxon>Metazoa</taxon>
        <taxon>Ecdysozoa</taxon>
        <taxon>Arthropoda</taxon>
        <taxon>Crustacea</taxon>
        <taxon>Multicrustacea</taxon>
        <taxon>Malacostraca</taxon>
        <taxon>Eumalacostraca</taxon>
        <taxon>Eucarida</taxon>
        <taxon>Decapoda</taxon>
        <taxon>Pleocyemata</taxon>
        <taxon>Brachyura</taxon>
        <taxon>Eubrachyura</taxon>
        <taxon>Portunoidea</taxon>
        <taxon>Portunidae</taxon>
        <taxon>Portuninae</taxon>
        <taxon>Scylla</taxon>
    </lineage>
</organism>
<name>A0AAW0UJI7_SCYPA</name>
<keyword evidence="6" id="KW-1185">Reference proteome</keyword>
<dbReference type="PANTHER" id="PTHR12835">
    <property type="entry name" value="BIOTIN PROTEIN LIGASE"/>
    <property type="match status" value="1"/>
</dbReference>
<dbReference type="GO" id="GO:0005737">
    <property type="term" value="C:cytoplasm"/>
    <property type="evidence" value="ECO:0007669"/>
    <property type="project" value="TreeGrafter"/>
</dbReference>
<dbReference type="PROSITE" id="PS51733">
    <property type="entry name" value="BPL_LPL_CATALYTIC"/>
    <property type="match status" value="1"/>
</dbReference>
<dbReference type="InterPro" id="IPR004408">
    <property type="entry name" value="Biotin_CoA_COase_ligase"/>
</dbReference>
<proteinExistence type="inferred from homology"/>